<dbReference type="FunFam" id="1.20.5.170:FF:000002">
    <property type="entry name" value="Type I keratin KA11"/>
    <property type="match status" value="1"/>
</dbReference>
<dbReference type="OrthoDB" id="2441647at2759"/>
<dbReference type="Gene3D" id="1.20.5.500">
    <property type="entry name" value="Single helix bin"/>
    <property type="match status" value="1"/>
</dbReference>
<dbReference type="GeneTree" id="ENSGT00950000182969"/>
<dbReference type="SMART" id="SM01391">
    <property type="entry name" value="Filament"/>
    <property type="match status" value="1"/>
</dbReference>
<reference evidence="5" key="3">
    <citation type="submission" date="2025-09" db="UniProtKB">
        <authorList>
            <consortium name="Ensembl"/>
        </authorList>
    </citation>
    <scope>IDENTIFICATION</scope>
</reference>
<dbReference type="PROSITE" id="PS51842">
    <property type="entry name" value="IF_ROD_2"/>
    <property type="match status" value="1"/>
</dbReference>
<reference evidence="5" key="2">
    <citation type="submission" date="2025-08" db="UniProtKB">
        <authorList>
            <consortium name="Ensembl"/>
        </authorList>
    </citation>
    <scope>IDENTIFICATION</scope>
</reference>
<dbReference type="Pfam" id="PF00038">
    <property type="entry name" value="Filament"/>
    <property type="match status" value="1"/>
</dbReference>
<dbReference type="Proteomes" id="UP001501920">
    <property type="component" value="Chromosome 27"/>
</dbReference>
<dbReference type="RefSeq" id="XP_017571691.1">
    <property type="nucleotide sequence ID" value="XM_017716202.2"/>
</dbReference>
<dbReference type="Ensembl" id="ENSPNAT00000037714.2">
    <property type="protein sequence ID" value="ENSPNAP00000015423.1"/>
    <property type="gene ID" value="ENSPNAG00000020517.2"/>
</dbReference>
<dbReference type="GeneID" id="108438410"/>
<protein>
    <recommendedName>
        <fullName evidence="4">IF rod domain-containing protein</fullName>
    </recommendedName>
</protein>
<accession>A0A3B4CVQ6</accession>
<dbReference type="AlphaFoldDB" id="A0A3B4CVQ6"/>
<dbReference type="STRING" id="42514.ENSPNAP00000015423"/>
<evidence type="ECO:0000259" key="4">
    <source>
        <dbReference type="PROSITE" id="PS51842"/>
    </source>
</evidence>
<reference evidence="5 6" key="1">
    <citation type="submission" date="2020-10" db="EMBL/GenBank/DDBJ databases">
        <title>Pygocentrus nattereri (red-bellied piranha) genome, fPygNat1, primary haplotype.</title>
        <authorList>
            <person name="Myers G."/>
            <person name="Meyer A."/>
            <person name="Karagic N."/>
            <person name="Pippel M."/>
            <person name="Winkler S."/>
            <person name="Tracey A."/>
            <person name="Wood J."/>
            <person name="Formenti G."/>
            <person name="Howe K."/>
            <person name="Fedrigo O."/>
            <person name="Jarvis E.D."/>
        </authorList>
    </citation>
    <scope>NUCLEOTIDE SEQUENCE [LARGE SCALE GENOMIC DNA]</scope>
</reference>
<dbReference type="PANTHER" id="PTHR23239:SF367">
    <property type="entry name" value="KERATIN 15-RELATED"/>
    <property type="match status" value="1"/>
</dbReference>
<name>A0A3B4CVQ6_PYGNA</name>
<organism evidence="5 6">
    <name type="scientific">Pygocentrus nattereri</name>
    <name type="common">Red-bellied piranha</name>
    <dbReference type="NCBI Taxonomy" id="42514"/>
    <lineage>
        <taxon>Eukaryota</taxon>
        <taxon>Metazoa</taxon>
        <taxon>Chordata</taxon>
        <taxon>Craniata</taxon>
        <taxon>Vertebrata</taxon>
        <taxon>Euteleostomi</taxon>
        <taxon>Actinopterygii</taxon>
        <taxon>Neopterygii</taxon>
        <taxon>Teleostei</taxon>
        <taxon>Ostariophysi</taxon>
        <taxon>Characiformes</taxon>
        <taxon>Characoidei</taxon>
        <taxon>Pygocentrus</taxon>
    </lineage>
</organism>
<keyword evidence="6" id="KW-1185">Reference proteome</keyword>
<dbReference type="InterPro" id="IPR002957">
    <property type="entry name" value="Keratin_I"/>
</dbReference>
<dbReference type="PANTHER" id="PTHR23239">
    <property type="entry name" value="INTERMEDIATE FILAMENT"/>
    <property type="match status" value="1"/>
</dbReference>
<feature type="domain" description="IF rod" evidence="4">
    <location>
        <begin position="114"/>
        <end position="425"/>
    </location>
</feature>
<dbReference type="GO" id="GO:0005198">
    <property type="term" value="F:structural molecule activity"/>
    <property type="evidence" value="ECO:0007669"/>
    <property type="project" value="InterPro"/>
</dbReference>
<keyword evidence="1" id="KW-0403">Intermediate filament</keyword>
<dbReference type="Gene3D" id="1.20.5.1160">
    <property type="entry name" value="Vasodilator-stimulated phosphoprotein"/>
    <property type="match status" value="1"/>
</dbReference>
<dbReference type="Gene3D" id="1.20.5.170">
    <property type="match status" value="1"/>
</dbReference>
<feature type="coiled-coil region" evidence="3">
    <location>
        <begin position="337"/>
        <end position="396"/>
    </location>
</feature>
<dbReference type="OMA" id="MYKNELA"/>
<evidence type="ECO:0000256" key="3">
    <source>
        <dbReference type="SAM" id="Coils"/>
    </source>
</evidence>
<proteinExistence type="predicted"/>
<keyword evidence="2 3" id="KW-0175">Coiled coil</keyword>
<dbReference type="PRINTS" id="PR01248">
    <property type="entry name" value="TYPE1KERATIN"/>
</dbReference>
<evidence type="ECO:0000313" key="5">
    <source>
        <dbReference type="Ensembl" id="ENSPNAP00000015423.1"/>
    </source>
</evidence>
<evidence type="ECO:0000313" key="6">
    <source>
        <dbReference type="Proteomes" id="UP001501920"/>
    </source>
</evidence>
<evidence type="ECO:0000256" key="1">
    <source>
        <dbReference type="ARBA" id="ARBA00022754"/>
    </source>
</evidence>
<feature type="coiled-coil region" evidence="3">
    <location>
        <begin position="210"/>
        <end position="251"/>
    </location>
</feature>
<feature type="coiled-coil region" evidence="3">
    <location>
        <begin position="118"/>
        <end position="152"/>
    </location>
</feature>
<dbReference type="FunFam" id="1.20.5.500:FF:000001">
    <property type="entry name" value="Type II keratin 23"/>
    <property type="match status" value="1"/>
</dbReference>
<sequence>MATVFPARSSFISGGSFAGGAGGASRMSMSAGGGSRVSAMRAGSVYGGAGGSGVRISQASRSASLGSSAGGFGFSSGGGFGAGFGAGAGFGGGASAGFGAGTTSAADGSILGNEKFTMQNLNDRLASYLEKVHSLEKANAELELKIRQFLESRTSPAARDQTTYLGTISELQAKILDAIQLKGTVHLSIDNASLAADDFRTKYENELAMRQSVEADIAGLKRVLDELNMTKKDLALQIEALTEELAFLKKNHEEDLLSTRTEMSGQIHVEVDAAPQEDLTKVLEEIREHYEAVAAKSQRDLEGWFQAKSETLKQEVATSTETLQTSKTEVNTVKSSVQSLEIELQSLLAMKASMESTLAETQTRYSMQLSGYQAQVSSLEDQLVQLRADLERQGQEYQMLLDIKSRLEMEITEYRRLLDAEASGSASISSSTSSTTKAAVIKVVEEVVDGKVVSSSSSTTTSITRK</sequence>
<dbReference type="SUPFAM" id="SSF64593">
    <property type="entry name" value="Intermediate filament protein, coiled coil region"/>
    <property type="match status" value="2"/>
</dbReference>
<dbReference type="GO" id="GO:0005882">
    <property type="term" value="C:intermediate filament"/>
    <property type="evidence" value="ECO:0007669"/>
    <property type="project" value="UniProtKB-KW"/>
</dbReference>
<dbReference type="InterPro" id="IPR039008">
    <property type="entry name" value="IF_rod_dom"/>
</dbReference>
<evidence type="ECO:0000256" key="2">
    <source>
        <dbReference type="ARBA" id="ARBA00023054"/>
    </source>
</evidence>